<sequence>MSCPRSWIPPTVVIAAIGQRLADYALEDLNIEEDEMVVINCLYRLRTLMDETVVIDCPRDRVLNTILQEFIHGILNGSAPFFVTRFREALFHFSSLFDMIETSVPREDKTKAADRSHQCDFLRG</sequence>
<organism evidence="4 5">
    <name type="scientific">Zingiber officinale</name>
    <name type="common">Ginger</name>
    <name type="synonym">Amomum zingiber</name>
    <dbReference type="NCBI Taxonomy" id="94328"/>
    <lineage>
        <taxon>Eukaryota</taxon>
        <taxon>Viridiplantae</taxon>
        <taxon>Streptophyta</taxon>
        <taxon>Embryophyta</taxon>
        <taxon>Tracheophyta</taxon>
        <taxon>Spermatophyta</taxon>
        <taxon>Magnoliopsida</taxon>
        <taxon>Liliopsida</taxon>
        <taxon>Zingiberales</taxon>
        <taxon>Zingiberaceae</taxon>
        <taxon>Zingiber</taxon>
    </lineage>
</organism>
<proteinExistence type="inferred from homology"/>
<keyword evidence="5" id="KW-1185">Reference proteome</keyword>
<evidence type="ECO:0000256" key="3">
    <source>
        <dbReference type="PROSITE-ProRule" id="PRU01191"/>
    </source>
</evidence>
<name>A0A8J5F659_ZINOF</name>
<gene>
    <name evidence="4" type="ORF">ZIOFF_058129</name>
</gene>
<keyword evidence="2" id="KW-0804">Transcription</keyword>
<dbReference type="Proteomes" id="UP000734854">
    <property type="component" value="Unassembled WGS sequence"/>
</dbReference>
<comment type="caution">
    <text evidence="3">Lacks conserved residue(s) required for the propagation of feature annotation.</text>
</comment>
<evidence type="ECO:0000256" key="2">
    <source>
        <dbReference type="ARBA" id="ARBA00023163"/>
    </source>
</evidence>
<keyword evidence="1" id="KW-0805">Transcription regulation</keyword>
<dbReference type="Pfam" id="PF03514">
    <property type="entry name" value="GRAS"/>
    <property type="match status" value="1"/>
</dbReference>
<accession>A0A8J5F659</accession>
<dbReference type="InterPro" id="IPR005202">
    <property type="entry name" value="TF_GRAS"/>
</dbReference>
<evidence type="ECO:0000256" key="1">
    <source>
        <dbReference type="ARBA" id="ARBA00023015"/>
    </source>
</evidence>
<reference evidence="4 5" key="1">
    <citation type="submission" date="2020-08" db="EMBL/GenBank/DDBJ databases">
        <title>Plant Genome Project.</title>
        <authorList>
            <person name="Zhang R.-G."/>
        </authorList>
    </citation>
    <scope>NUCLEOTIDE SEQUENCE [LARGE SCALE GENOMIC DNA]</scope>
    <source>
        <tissue evidence="4">Rhizome</tissue>
    </source>
</reference>
<evidence type="ECO:0000313" key="4">
    <source>
        <dbReference type="EMBL" id="KAG6481525.1"/>
    </source>
</evidence>
<comment type="similarity">
    <text evidence="3">Belongs to the GRAS family.</text>
</comment>
<evidence type="ECO:0000313" key="5">
    <source>
        <dbReference type="Proteomes" id="UP000734854"/>
    </source>
</evidence>
<dbReference type="AlphaFoldDB" id="A0A8J5F659"/>
<protein>
    <submittedName>
        <fullName evidence="4">Uncharacterized protein</fullName>
    </submittedName>
</protein>
<dbReference type="EMBL" id="JACMSC010000016">
    <property type="protein sequence ID" value="KAG6481525.1"/>
    <property type="molecule type" value="Genomic_DNA"/>
</dbReference>
<dbReference type="PROSITE" id="PS50985">
    <property type="entry name" value="GRAS"/>
    <property type="match status" value="1"/>
</dbReference>
<comment type="caution">
    <text evidence="4">The sequence shown here is derived from an EMBL/GenBank/DDBJ whole genome shotgun (WGS) entry which is preliminary data.</text>
</comment>